<dbReference type="InterPro" id="IPR051091">
    <property type="entry name" value="O-Glucosyltr/Glycosyltrsf_90"/>
</dbReference>
<dbReference type="PANTHER" id="PTHR12203:SF35">
    <property type="entry name" value="PROTEIN O-GLUCOSYLTRANSFERASE 1"/>
    <property type="match status" value="1"/>
</dbReference>
<protein>
    <recommendedName>
        <fullName evidence="5">Glycosyl transferase CAP10 domain-containing protein</fullName>
    </recommendedName>
</protein>
<feature type="region of interest" description="Disordered" evidence="3">
    <location>
        <begin position="77"/>
        <end position="113"/>
    </location>
</feature>
<evidence type="ECO:0000256" key="2">
    <source>
        <dbReference type="ARBA" id="ARBA00022679"/>
    </source>
</evidence>
<feature type="region of interest" description="Disordered" evidence="3">
    <location>
        <begin position="8"/>
        <end position="44"/>
    </location>
</feature>
<evidence type="ECO:0000313" key="7">
    <source>
        <dbReference type="Proteomes" id="UP001295794"/>
    </source>
</evidence>
<keyword evidence="2" id="KW-0808">Transferase</keyword>
<keyword evidence="4" id="KW-0812">Transmembrane</keyword>
<proteinExistence type="inferred from homology"/>
<dbReference type="Pfam" id="PF05686">
    <property type="entry name" value="Glyco_transf_90"/>
    <property type="match status" value="1"/>
</dbReference>
<dbReference type="InterPro" id="IPR006598">
    <property type="entry name" value="CAP10"/>
</dbReference>
<dbReference type="SMART" id="SM00672">
    <property type="entry name" value="CAP10"/>
    <property type="match status" value="1"/>
</dbReference>
<reference evidence="6" key="1">
    <citation type="submission" date="2023-11" db="EMBL/GenBank/DDBJ databases">
        <authorList>
            <person name="De Vega J J."/>
            <person name="De Vega J J."/>
        </authorList>
    </citation>
    <scope>NUCLEOTIDE SEQUENCE</scope>
</reference>
<evidence type="ECO:0000256" key="1">
    <source>
        <dbReference type="ARBA" id="ARBA00010118"/>
    </source>
</evidence>
<dbReference type="AlphaFoldDB" id="A0AAD2Q7B3"/>
<keyword evidence="7" id="KW-1185">Reference proteome</keyword>
<keyword evidence="4" id="KW-0472">Membrane</keyword>
<evidence type="ECO:0000259" key="5">
    <source>
        <dbReference type="SMART" id="SM00672"/>
    </source>
</evidence>
<evidence type="ECO:0000256" key="3">
    <source>
        <dbReference type="SAM" id="MobiDB-lite"/>
    </source>
</evidence>
<sequence length="564" mass="64159">MYQLKRLVSQGPSPAYTAVPTDNTTSPLLAPQDDEPAFPDRPNYRPRPRWRRVATLSLITVVLLGCMAAVAVFTAGPRKSDKSVPSSPQYVPPASTPETEYVPEKSPTTDEDISDPVTAARVSLEALVSRQSRTLKQAAARYTLKAGRAPPRNYDKWFTFAREHKCLIDEYDLIIRDFEPWAQVARKHPKHFKEMIARGRELMRKDSAGMDTIGIKNGTVVMPSYTGTSFDGDWPRTVGRFAHFLPDMEFLLNGRDEPRVVFDVRKPGALESAIQLKDTNPFHVSPRPTSDFFKDKSGCSPLSADKGFGMDGSADIAFLRSSSSSDFTTDLWPLLSMTKISPCFSDILYPGQYFYDDSWWSGSFAFSNNVKWEDKLDKIYWRGMSNGGHIIGDNYRRFPRFRLIDMARNNSDILDVRMTQFAETHCTTNCDRSGIIAEYNIGPPADPKENIYKYKYLLDVDGNTFSGRFLGLLKSGSLVFKSTAFDEYFNHWLRPYEHYIPVRPDLSDLMEKVRWAMNNQNEARRIQESGKLFTETVISDAQNDCYFALVLLEWARLEKIADEP</sequence>
<keyword evidence="4" id="KW-1133">Transmembrane helix</keyword>
<name>A0AAD2Q7B3_9AGAR</name>
<evidence type="ECO:0000256" key="4">
    <source>
        <dbReference type="SAM" id="Phobius"/>
    </source>
</evidence>
<accession>A0AAD2Q7B3</accession>
<gene>
    <name evidence="6" type="ORF">MYCIT1_LOCUS37414</name>
</gene>
<feature type="domain" description="Glycosyl transferase CAP10" evidence="5">
    <location>
        <begin position="312"/>
        <end position="561"/>
    </location>
</feature>
<dbReference type="PANTHER" id="PTHR12203">
    <property type="entry name" value="KDEL LYS-ASP-GLU-LEU CONTAINING - RELATED"/>
    <property type="match status" value="1"/>
</dbReference>
<dbReference type="EMBL" id="CAVNYO010000478">
    <property type="protein sequence ID" value="CAK5284288.1"/>
    <property type="molecule type" value="Genomic_DNA"/>
</dbReference>
<evidence type="ECO:0000313" key="6">
    <source>
        <dbReference type="EMBL" id="CAK5284288.1"/>
    </source>
</evidence>
<dbReference type="GO" id="GO:0016740">
    <property type="term" value="F:transferase activity"/>
    <property type="evidence" value="ECO:0007669"/>
    <property type="project" value="UniProtKB-KW"/>
</dbReference>
<comment type="similarity">
    <text evidence="1">Belongs to the glycosyltransferase 90 family.</text>
</comment>
<comment type="caution">
    <text evidence="6">The sequence shown here is derived from an EMBL/GenBank/DDBJ whole genome shotgun (WGS) entry which is preliminary data.</text>
</comment>
<organism evidence="6 7">
    <name type="scientific">Mycena citricolor</name>
    <dbReference type="NCBI Taxonomy" id="2018698"/>
    <lineage>
        <taxon>Eukaryota</taxon>
        <taxon>Fungi</taxon>
        <taxon>Dikarya</taxon>
        <taxon>Basidiomycota</taxon>
        <taxon>Agaricomycotina</taxon>
        <taxon>Agaricomycetes</taxon>
        <taxon>Agaricomycetidae</taxon>
        <taxon>Agaricales</taxon>
        <taxon>Marasmiineae</taxon>
        <taxon>Mycenaceae</taxon>
        <taxon>Mycena</taxon>
    </lineage>
</organism>
<feature type="transmembrane region" description="Helical" evidence="4">
    <location>
        <begin position="53"/>
        <end position="76"/>
    </location>
</feature>
<dbReference type="Proteomes" id="UP001295794">
    <property type="component" value="Unassembled WGS sequence"/>
</dbReference>